<keyword evidence="1" id="KW-0472">Membrane</keyword>
<sequence length="161" mass="17746">MGGYHHFWPKNSISICHTDPFPLPTRKLESSKTFFTSTLPQTFEKTARRSSVGIPAIEEVDVSERGKAPHLLSQADTISVTTGLSINKGQVATLGEVKEKKLGGIFVKNGLVQRADMNSKMFLEKGFANSQMQNSVFFVQISVNCVFSAAVFIIFVQFVIS</sequence>
<evidence type="ECO:0000313" key="3">
    <source>
        <dbReference type="WBParaSite" id="jg424"/>
    </source>
</evidence>
<name>A0A915EDS6_9BILA</name>
<keyword evidence="1" id="KW-0812">Transmembrane</keyword>
<evidence type="ECO:0000256" key="1">
    <source>
        <dbReference type="SAM" id="Phobius"/>
    </source>
</evidence>
<dbReference type="AlphaFoldDB" id="A0A915EDS6"/>
<accession>A0A915EDS6</accession>
<evidence type="ECO:0000313" key="2">
    <source>
        <dbReference type="Proteomes" id="UP000887574"/>
    </source>
</evidence>
<organism evidence="2 3">
    <name type="scientific">Ditylenchus dipsaci</name>
    <dbReference type="NCBI Taxonomy" id="166011"/>
    <lineage>
        <taxon>Eukaryota</taxon>
        <taxon>Metazoa</taxon>
        <taxon>Ecdysozoa</taxon>
        <taxon>Nematoda</taxon>
        <taxon>Chromadorea</taxon>
        <taxon>Rhabditida</taxon>
        <taxon>Tylenchina</taxon>
        <taxon>Tylenchomorpha</taxon>
        <taxon>Sphaerularioidea</taxon>
        <taxon>Anguinidae</taxon>
        <taxon>Anguininae</taxon>
        <taxon>Ditylenchus</taxon>
    </lineage>
</organism>
<keyword evidence="2" id="KW-1185">Reference proteome</keyword>
<proteinExistence type="predicted"/>
<keyword evidence="1" id="KW-1133">Transmembrane helix</keyword>
<protein>
    <submittedName>
        <fullName evidence="3">Uncharacterized protein</fullName>
    </submittedName>
</protein>
<dbReference type="WBParaSite" id="jg424">
    <property type="protein sequence ID" value="jg424"/>
    <property type="gene ID" value="jg424"/>
</dbReference>
<reference evidence="3" key="1">
    <citation type="submission" date="2022-11" db="UniProtKB">
        <authorList>
            <consortium name="WormBaseParasite"/>
        </authorList>
    </citation>
    <scope>IDENTIFICATION</scope>
</reference>
<feature type="transmembrane region" description="Helical" evidence="1">
    <location>
        <begin position="136"/>
        <end position="160"/>
    </location>
</feature>
<dbReference type="Proteomes" id="UP000887574">
    <property type="component" value="Unplaced"/>
</dbReference>